<dbReference type="GO" id="GO:0009686">
    <property type="term" value="P:gibberellin biosynthetic process"/>
    <property type="evidence" value="ECO:0007669"/>
    <property type="project" value="TreeGrafter"/>
</dbReference>
<dbReference type="SFLD" id="SFLDG01014">
    <property type="entry name" value="Terpene_Cyclase_Like_1_N-term"/>
    <property type="match status" value="1"/>
</dbReference>
<dbReference type="InterPro" id="IPR008930">
    <property type="entry name" value="Terpenoid_cyclase/PrenylTrfase"/>
</dbReference>
<dbReference type="Gene3D" id="1.50.10.130">
    <property type="entry name" value="Terpene synthase, N-terminal domain"/>
    <property type="match status" value="1"/>
</dbReference>
<keyword evidence="6" id="KW-1185">Reference proteome</keyword>
<protein>
    <recommendedName>
        <fullName evidence="4">Terpene synthase N-terminal domain-containing protein</fullName>
    </recommendedName>
</protein>
<dbReference type="EnsemblPlants" id="Kaladp0018s0056.1.v1.1">
    <property type="protein sequence ID" value="Kaladp0018s0056.1.v1.1"/>
    <property type="gene ID" value="Kaladp0018s0056.v1.1"/>
</dbReference>
<dbReference type="InterPro" id="IPR036965">
    <property type="entry name" value="Terpene_synth_N_sf"/>
</dbReference>
<evidence type="ECO:0000313" key="6">
    <source>
        <dbReference type="Proteomes" id="UP000594263"/>
    </source>
</evidence>
<feature type="domain" description="Terpene synthase N-terminal" evidence="4">
    <location>
        <begin position="265"/>
        <end position="435"/>
    </location>
</feature>
<name>A0A7N0ZRG0_KALFE</name>
<dbReference type="Gramene" id="Kaladp0018s0056.1.v1.1">
    <property type="protein sequence ID" value="Kaladp0018s0056.1.v1.1"/>
    <property type="gene ID" value="Kaladp0018s0056.v1.1"/>
</dbReference>
<dbReference type="InterPro" id="IPR050148">
    <property type="entry name" value="Terpene_synthase-like"/>
</dbReference>
<dbReference type="Proteomes" id="UP000594263">
    <property type="component" value="Unplaced"/>
</dbReference>
<evidence type="ECO:0000256" key="1">
    <source>
        <dbReference type="ARBA" id="ARBA00001946"/>
    </source>
</evidence>
<dbReference type="GO" id="GO:0009507">
    <property type="term" value="C:chloroplast"/>
    <property type="evidence" value="ECO:0007669"/>
    <property type="project" value="TreeGrafter"/>
</dbReference>
<dbReference type="InterPro" id="IPR008949">
    <property type="entry name" value="Isoprenoid_synthase_dom_sf"/>
</dbReference>
<evidence type="ECO:0000313" key="5">
    <source>
        <dbReference type="EnsemblPlants" id="Kaladp0018s0056.1.v1.1"/>
    </source>
</evidence>
<evidence type="ECO:0000256" key="3">
    <source>
        <dbReference type="ARBA" id="ARBA00022842"/>
    </source>
</evidence>
<dbReference type="Gene3D" id="1.10.600.10">
    <property type="entry name" value="Farnesyl Diphosphate Synthase"/>
    <property type="match status" value="1"/>
</dbReference>
<dbReference type="Pfam" id="PF01397">
    <property type="entry name" value="Terpene_synth"/>
    <property type="match status" value="1"/>
</dbReference>
<keyword evidence="2" id="KW-0479">Metal-binding</keyword>
<dbReference type="SUPFAM" id="SSF48239">
    <property type="entry name" value="Terpenoid cyclases/Protein prenyltransferases"/>
    <property type="match status" value="2"/>
</dbReference>
<dbReference type="Gene3D" id="1.50.10.160">
    <property type="match status" value="1"/>
</dbReference>
<keyword evidence="3" id="KW-0460">Magnesium</keyword>
<dbReference type="PANTHER" id="PTHR31739">
    <property type="entry name" value="ENT-COPALYL DIPHOSPHATE SYNTHASE, CHLOROPLASTIC"/>
    <property type="match status" value="1"/>
</dbReference>
<dbReference type="SUPFAM" id="SSF48576">
    <property type="entry name" value="Terpenoid synthases"/>
    <property type="match status" value="1"/>
</dbReference>
<comment type="cofactor">
    <cofactor evidence="1">
        <name>Mg(2+)</name>
        <dbReference type="ChEBI" id="CHEBI:18420"/>
    </cofactor>
</comment>
<dbReference type="PANTHER" id="PTHR31739:SF4">
    <property type="entry name" value="ENT-COPALYL DIPHOSPHATE SYNTHASE, CHLOROPLASTIC"/>
    <property type="match status" value="1"/>
</dbReference>
<dbReference type="InterPro" id="IPR001906">
    <property type="entry name" value="Terpene_synth_N"/>
</dbReference>
<sequence length="734" mass="83323">MVVEKCRKFHHLSGHFSVKFKFPYFAAERRCKSWLSKDIDFFICVMNFPCGRSASGPVQVRYQVIPVNKEAVDYDYVLTLFNDETGKQIELVRQLLSSMEDGEISVSAYDTAWVALVEDVKKSGVPQFPTALEWIANNQLLDGSWGDRSVFLTHDRILNTLACLVALKTWNIHPEMIERGLKFVLENMGKLEGEDAQHMAAGFEIIIPTLLDMARALGMSEVSDMPCTQHIYAKRDLKLARIPKEVMHNMPTTLLFSLEGLDGLDWKKLLKLQYEDGSFISSVASTAFAAMQTKDEKCLNYLQNVVQKFQLGVPPFYPLSIYERLWAVNKVERLGISRHFRSEIVDCLSYVQRYWNDEGLSWTEPSPVKELDSTVIFHDVLRIFKNGGEFACFVGQMLEGPSMMFNLYRTSQVQFPGEAILEEAKRFSFEFLRSQQACDEILDKWMILKDLPANNKYLELAKMDYSNCQAIHCLEWEALQKWYAENKILRASGIRRRNLLVAYYLAAASIFEPERCMERVAWAKSSVLIESIICYFQSNKSSGDMCKIYSNQDDFGRELVYSLVRFLHELSVELQAAYGTGSLAQLGQAWGRWLLTVDNGTEAGGYMHGEEAALLVQTINICTRGTCGALSSISSRCLYAELSSIATKLCAQLRQCRNQQVRMCKDGESKVSKQIDSGMKLLVQLVLPNTPSGDVDAGVKQTFLTVAKSFYYAAYFDPITIDGHIAKILFEPVE</sequence>
<proteinExistence type="predicted"/>
<dbReference type="OMA" id="TINICTR"/>
<evidence type="ECO:0000259" key="4">
    <source>
        <dbReference type="Pfam" id="PF01397"/>
    </source>
</evidence>
<evidence type="ECO:0000256" key="2">
    <source>
        <dbReference type="ARBA" id="ARBA00022723"/>
    </source>
</evidence>
<dbReference type="AlphaFoldDB" id="A0A7N0ZRG0"/>
<organism evidence="5 6">
    <name type="scientific">Kalanchoe fedtschenkoi</name>
    <name type="common">Lavender scallops</name>
    <name type="synonym">South American air plant</name>
    <dbReference type="NCBI Taxonomy" id="63787"/>
    <lineage>
        <taxon>Eukaryota</taxon>
        <taxon>Viridiplantae</taxon>
        <taxon>Streptophyta</taxon>
        <taxon>Embryophyta</taxon>
        <taxon>Tracheophyta</taxon>
        <taxon>Spermatophyta</taxon>
        <taxon>Magnoliopsida</taxon>
        <taxon>eudicotyledons</taxon>
        <taxon>Gunneridae</taxon>
        <taxon>Pentapetalae</taxon>
        <taxon>Saxifragales</taxon>
        <taxon>Crassulaceae</taxon>
        <taxon>Kalanchoe</taxon>
    </lineage>
</organism>
<dbReference type="GO" id="GO:0000287">
    <property type="term" value="F:magnesium ion binding"/>
    <property type="evidence" value="ECO:0007669"/>
    <property type="project" value="TreeGrafter"/>
</dbReference>
<reference evidence="5" key="1">
    <citation type="submission" date="2021-01" db="UniProtKB">
        <authorList>
            <consortium name="EnsemblPlants"/>
        </authorList>
    </citation>
    <scope>IDENTIFICATION</scope>
</reference>
<dbReference type="GO" id="GO:0010333">
    <property type="term" value="F:terpene synthase activity"/>
    <property type="evidence" value="ECO:0007669"/>
    <property type="project" value="InterPro"/>
</dbReference>
<accession>A0A7N0ZRG0</accession>